<dbReference type="EMBL" id="JAMGBD010000001">
    <property type="protein sequence ID" value="MCL6682659.1"/>
    <property type="molecule type" value="Genomic_DNA"/>
</dbReference>
<gene>
    <name evidence="2" type="ORF">LZ536_01930</name>
</gene>
<evidence type="ECO:0000313" key="2">
    <source>
        <dbReference type="EMBL" id="MCL6682659.1"/>
    </source>
</evidence>
<dbReference type="Proteomes" id="UP001165363">
    <property type="component" value="Unassembled WGS sequence"/>
</dbReference>
<evidence type="ECO:0000256" key="1">
    <source>
        <dbReference type="SAM" id="Phobius"/>
    </source>
</evidence>
<reference evidence="2" key="1">
    <citation type="submission" date="2022-05" db="EMBL/GenBank/DDBJ databases">
        <authorList>
            <person name="Jo J.-H."/>
            <person name="Im W.-T."/>
        </authorList>
    </citation>
    <scope>NUCLEOTIDE SEQUENCE</scope>
    <source>
        <strain evidence="2">SE158</strain>
    </source>
</reference>
<evidence type="ECO:0000313" key="3">
    <source>
        <dbReference type="Proteomes" id="UP001165363"/>
    </source>
</evidence>
<keyword evidence="1" id="KW-0472">Membrane</keyword>
<organism evidence="2 3">
    <name type="scientific">Sphingomonas alba</name>
    <dbReference type="NCBI Taxonomy" id="2908208"/>
    <lineage>
        <taxon>Bacteria</taxon>
        <taxon>Pseudomonadati</taxon>
        <taxon>Pseudomonadota</taxon>
        <taxon>Alphaproteobacteria</taxon>
        <taxon>Sphingomonadales</taxon>
        <taxon>Sphingomonadaceae</taxon>
        <taxon>Sphingomonas</taxon>
    </lineage>
</organism>
<name>A0ABT0RJ58_9SPHN</name>
<dbReference type="RefSeq" id="WP_249846614.1">
    <property type="nucleotide sequence ID" value="NZ_JAMGBD010000001.1"/>
</dbReference>
<feature type="transmembrane region" description="Helical" evidence="1">
    <location>
        <begin position="45"/>
        <end position="67"/>
    </location>
</feature>
<protein>
    <submittedName>
        <fullName evidence="2">Uncharacterized protein</fullName>
    </submittedName>
</protein>
<comment type="caution">
    <text evidence="2">The sequence shown here is derived from an EMBL/GenBank/DDBJ whole genome shotgun (WGS) entry which is preliminary data.</text>
</comment>
<keyword evidence="1" id="KW-0812">Transmembrane</keyword>
<accession>A0ABT0RJ58</accession>
<sequence length="71" mass="7650">MHNASYIIALLGALLLAIAGLARWRIARKPDQEPPTTKDNKRSNLAAMVIFAAAIISVIAAIVALLARMLR</sequence>
<keyword evidence="3" id="KW-1185">Reference proteome</keyword>
<keyword evidence="1" id="KW-1133">Transmembrane helix</keyword>
<proteinExistence type="predicted"/>
<feature type="transmembrane region" description="Helical" evidence="1">
    <location>
        <begin position="6"/>
        <end position="24"/>
    </location>
</feature>